<protein>
    <submittedName>
        <fullName evidence="2">Uncharacterized protein</fullName>
    </submittedName>
</protein>
<evidence type="ECO:0000256" key="1">
    <source>
        <dbReference type="SAM" id="MobiDB-lite"/>
    </source>
</evidence>
<dbReference type="Proteomes" id="UP000007953">
    <property type="component" value="Chromosome"/>
</dbReference>
<proteinExistence type="predicted"/>
<dbReference type="PATRIC" id="fig|1031711.3.peg.848"/>
<dbReference type="KEGG" id="rsn:RSPO_c00867"/>
<organism evidence="2 3">
    <name type="scientific">Ralstonia solanacearum (strain Po82)</name>
    <dbReference type="NCBI Taxonomy" id="1031711"/>
    <lineage>
        <taxon>Bacteria</taxon>
        <taxon>Pseudomonadati</taxon>
        <taxon>Pseudomonadota</taxon>
        <taxon>Betaproteobacteria</taxon>
        <taxon>Burkholderiales</taxon>
        <taxon>Burkholderiaceae</taxon>
        <taxon>Ralstonia</taxon>
        <taxon>Ralstonia solanacearum species complex</taxon>
    </lineage>
</organism>
<dbReference type="EMBL" id="CP002819">
    <property type="protein sequence ID" value="AEG68169.1"/>
    <property type="molecule type" value="Genomic_DNA"/>
</dbReference>
<dbReference type="HOGENOM" id="CLU_2131445_0_0_4"/>
<accession>F6FYT5</accession>
<feature type="compositionally biased region" description="Low complexity" evidence="1">
    <location>
        <begin position="36"/>
        <end position="48"/>
    </location>
</feature>
<evidence type="ECO:0000313" key="3">
    <source>
        <dbReference type="Proteomes" id="UP000007953"/>
    </source>
</evidence>
<gene>
    <name evidence="2" type="ordered locus">RSPO_c00867</name>
</gene>
<evidence type="ECO:0000313" key="2">
    <source>
        <dbReference type="EMBL" id="AEG68169.1"/>
    </source>
</evidence>
<sequence>MPPGFSRPIFEKLSILAGFSPESTPKPARPGRRAVRGGPDAPAGAAPGTMAVEHPPGASPQQSAGRSAQSDAKQTQETAHNSQQPAAGAMNGSHGDRGTRPTHHRVYWPAASG</sequence>
<name>F6FYT5_RALS8</name>
<feature type="region of interest" description="Disordered" evidence="1">
    <location>
        <begin position="16"/>
        <end position="113"/>
    </location>
</feature>
<reference evidence="2 3" key="1">
    <citation type="journal article" date="2011" name="J. Bacteriol.">
        <title>Complete genome sequence of the plant pathogen Ralstonia solanacearum strain Po82.</title>
        <authorList>
            <person name="Xu J."/>
            <person name="Zheng H.J."/>
            <person name="Liu L."/>
            <person name="Pan Z.C."/>
            <person name="Prior P."/>
            <person name="Tang B."/>
            <person name="Xu J.S."/>
            <person name="Zhang H."/>
            <person name="Tian Q."/>
            <person name="Zhang L.Q."/>
            <person name="Feng J."/>
        </authorList>
    </citation>
    <scope>NUCLEOTIDE SEQUENCE [LARGE SCALE GENOMIC DNA]</scope>
    <source>
        <strain evidence="2 3">Po82</strain>
    </source>
</reference>
<feature type="compositionally biased region" description="Polar residues" evidence="1">
    <location>
        <begin position="59"/>
        <end position="85"/>
    </location>
</feature>
<dbReference type="AlphaFoldDB" id="F6FYT5"/>